<dbReference type="AlphaFoldDB" id="A0A8T2J4A1"/>
<reference evidence="2" key="1">
    <citation type="thesis" date="2020" institute="ProQuest LLC" country="789 East Eisenhower Parkway, Ann Arbor, MI, USA">
        <title>Comparative Genomics and Chromosome Evolution.</title>
        <authorList>
            <person name="Mudd A.B."/>
        </authorList>
    </citation>
    <scope>NUCLEOTIDE SEQUENCE</scope>
    <source>
        <strain evidence="2">Female2</strain>
        <tissue evidence="2">Blood</tissue>
    </source>
</reference>
<accession>A0A8T2J4A1</accession>
<evidence type="ECO:0000256" key="1">
    <source>
        <dbReference type="SAM" id="MobiDB-lite"/>
    </source>
</evidence>
<organism evidence="2 3">
    <name type="scientific">Hymenochirus boettgeri</name>
    <name type="common">Congo dwarf clawed frog</name>
    <dbReference type="NCBI Taxonomy" id="247094"/>
    <lineage>
        <taxon>Eukaryota</taxon>
        <taxon>Metazoa</taxon>
        <taxon>Chordata</taxon>
        <taxon>Craniata</taxon>
        <taxon>Vertebrata</taxon>
        <taxon>Euteleostomi</taxon>
        <taxon>Amphibia</taxon>
        <taxon>Batrachia</taxon>
        <taxon>Anura</taxon>
        <taxon>Pipoidea</taxon>
        <taxon>Pipidae</taxon>
        <taxon>Pipinae</taxon>
        <taxon>Hymenochirus</taxon>
    </lineage>
</organism>
<feature type="region of interest" description="Disordered" evidence="1">
    <location>
        <begin position="36"/>
        <end position="86"/>
    </location>
</feature>
<protein>
    <submittedName>
        <fullName evidence="2">Uncharacterized protein</fullName>
    </submittedName>
</protein>
<evidence type="ECO:0000313" key="3">
    <source>
        <dbReference type="Proteomes" id="UP000812440"/>
    </source>
</evidence>
<comment type="caution">
    <text evidence="2">The sequence shown here is derived from an EMBL/GenBank/DDBJ whole genome shotgun (WGS) entry which is preliminary data.</text>
</comment>
<dbReference type="Proteomes" id="UP000812440">
    <property type="component" value="Chromosome 3"/>
</dbReference>
<dbReference type="OrthoDB" id="9940550at2759"/>
<sequence length="86" mass="9826">MLAKRTGGGPYGEIPLTDYDKQLYAVMGPEVVTGLARPFADRQDDVGPTAPEEEEMEQDEEGEQQEQELPREEEEQELQEEEQQEK</sequence>
<gene>
    <name evidence="2" type="ORF">GDO86_005372</name>
</gene>
<dbReference type="EMBL" id="JAACNH010000006">
    <property type="protein sequence ID" value="KAG8439132.1"/>
    <property type="molecule type" value="Genomic_DNA"/>
</dbReference>
<name>A0A8T2J4A1_9PIPI</name>
<keyword evidence="3" id="KW-1185">Reference proteome</keyword>
<evidence type="ECO:0000313" key="2">
    <source>
        <dbReference type="EMBL" id="KAG8439132.1"/>
    </source>
</evidence>
<proteinExistence type="predicted"/>
<feature type="compositionally biased region" description="Acidic residues" evidence="1">
    <location>
        <begin position="51"/>
        <end position="86"/>
    </location>
</feature>